<dbReference type="PANTHER" id="PTHR30566">
    <property type="entry name" value="YNAI-RELATED MECHANOSENSITIVE ION CHANNEL"/>
    <property type="match status" value="1"/>
</dbReference>
<evidence type="ECO:0000256" key="8">
    <source>
        <dbReference type="SAM" id="Phobius"/>
    </source>
</evidence>
<feature type="domain" description="Mechanosensitive ion channel MscS" evidence="10">
    <location>
        <begin position="338"/>
        <end position="419"/>
    </location>
</feature>
<sequence>MFKKIVILILFLVGATVLNANQDNINDTKTEKVDQKKGSSKNSQKKDENILDIENMVEANILLEKINKIEAGFKDNILLKRYSNYLSYSKISADLEQLKDSLKRKNNLSDELEYQLLNKIRVKENELELISEYKGSPIGSLINPPEIEIVEKITNPFGIINALSSIKKMEDSKQQFTSLESQLEFLSKNLEEELDSYRNLYVLEPKDEYKEKIAFLDKQKRDFDIVLDIVTTTQEVYGRKIEQVILEIKNQISQQVQKMLLIFAIIVIMLIVSFLVKLTLKRYFSQNENYYMVNKIINFTLAFLVLMLLLFSYIDNVSYLVTILGFASAGIAIALKDWFMSIFGWLVIVTSGFIQVGDRIRVTKGEVETVGDVLDISLFKITIKEDVTLVSYMKNRRAGRIFFVPNNYIFSELISNYSHSELKTVWDGIDITLTFDSNFKKAQKIIRDILKHYSKGYSDITRKQLSKMRNKYQLRATGVEPRVFTLLEPHGMVISGWYLTNSFAALVLRSTICAEILEALMKEDDIHIAYPTQQININKTSNPYGPASKMPKKEFEVDDN</sequence>
<evidence type="ECO:0000256" key="3">
    <source>
        <dbReference type="ARBA" id="ARBA00022692"/>
    </source>
</evidence>
<dbReference type="Pfam" id="PF21082">
    <property type="entry name" value="MS_channel_3rd"/>
    <property type="match status" value="1"/>
</dbReference>
<dbReference type="SUPFAM" id="SSF50182">
    <property type="entry name" value="Sm-like ribonucleoproteins"/>
    <property type="match status" value="1"/>
</dbReference>
<keyword evidence="9" id="KW-0732">Signal</keyword>
<reference evidence="12 13" key="1">
    <citation type="submission" date="2017-04" db="EMBL/GenBank/DDBJ databases">
        <title>Accumulation and expression of multiple antibiotic resistance genes in Arcobacter cryaerophilus that thrives in sewage.</title>
        <authorList>
            <person name="Millar J.A."/>
            <person name="Raghavan R."/>
        </authorList>
    </citation>
    <scope>NUCLEOTIDE SEQUENCE [LARGE SCALE GENOMIC DNA]</scope>
    <source>
        <strain evidence="12 13">AZT-1</strain>
    </source>
</reference>
<feature type="coiled-coil region" evidence="6">
    <location>
        <begin position="88"/>
        <end position="115"/>
    </location>
</feature>
<dbReference type="Gene3D" id="2.30.30.60">
    <property type="match status" value="1"/>
</dbReference>
<name>A0A1V9VEF5_9BACT</name>
<dbReference type="GO" id="GO:0012505">
    <property type="term" value="C:endomembrane system"/>
    <property type="evidence" value="ECO:0007669"/>
    <property type="project" value="UniProtKB-SubCell"/>
</dbReference>
<evidence type="ECO:0000313" key="12">
    <source>
        <dbReference type="EMBL" id="OQR42324.1"/>
    </source>
</evidence>
<feature type="domain" description="Mechanosensitive ion channel MscS C-terminal" evidence="11">
    <location>
        <begin position="429"/>
        <end position="486"/>
    </location>
</feature>
<protein>
    <submittedName>
        <fullName evidence="12">Uncharacterized protein</fullName>
    </submittedName>
</protein>
<evidence type="ECO:0000256" key="2">
    <source>
        <dbReference type="ARBA" id="ARBA00008017"/>
    </source>
</evidence>
<evidence type="ECO:0000313" key="13">
    <source>
        <dbReference type="Proteomes" id="UP000192599"/>
    </source>
</evidence>
<evidence type="ECO:0000259" key="11">
    <source>
        <dbReference type="Pfam" id="PF21082"/>
    </source>
</evidence>
<proteinExistence type="inferred from homology"/>
<feature type="signal peptide" evidence="9">
    <location>
        <begin position="1"/>
        <end position="20"/>
    </location>
</feature>
<evidence type="ECO:0000256" key="7">
    <source>
        <dbReference type="SAM" id="MobiDB-lite"/>
    </source>
</evidence>
<comment type="similarity">
    <text evidence="2">Belongs to the MscS (TC 1.A.23) family.</text>
</comment>
<evidence type="ECO:0000256" key="5">
    <source>
        <dbReference type="ARBA" id="ARBA00023136"/>
    </source>
</evidence>
<evidence type="ECO:0000259" key="10">
    <source>
        <dbReference type="Pfam" id="PF00924"/>
    </source>
</evidence>
<keyword evidence="4 8" id="KW-1133">Transmembrane helix</keyword>
<keyword evidence="5 8" id="KW-0472">Membrane</keyword>
<evidence type="ECO:0000256" key="4">
    <source>
        <dbReference type="ARBA" id="ARBA00022989"/>
    </source>
</evidence>
<dbReference type="PANTHER" id="PTHR30566:SF5">
    <property type="entry name" value="MECHANOSENSITIVE ION CHANNEL PROTEIN 1, MITOCHONDRIAL-RELATED"/>
    <property type="match status" value="1"/>
</dbReference>
<dbReference type="GO" id="GO:0016020">
    <property type="term" value="C:membrane"/>
    <property type="evidence" value="ECO:0007669"/>
    <property type="project" value="InterPro"/>
</dbReference>
<keyword evidence="3 8" id="KW-0812">Transmembrane</keyword>
<dbReference type="InterPro" id="IPR010920">
    <property type="entry name" value="LSM_dom_sf"/>
</dbReference>
<organism evidence="12 13">
    <name type="scientific">Aliarcobacter cryaerophilus</name>
    <dbReference type="NCBI Taxonomy" id="28198"/>
    <lineage>
        <taxon>Bacteria</taxon>
        <taxon>Pseudomonadati</taxon>
        <taxon>Campylobacterota</taxon>
        <taxon>Epsilonproteobacteria</taxon>
        <taxon>Campylobacterales</taxon>
        <taxon>Arcobacteraceae</taxon>
        <taxon>Aliarcobacter</taxon>
    </lineage>
</organism>
<evidence type="ECO:0000256" key="6">
    <source>
        <dbReference type="SAM" id="Coils"/>
    </source>
</evidence>
<accession>A0A1V9VEF5</accession>
<dbReference type="RefSeq" id="WP_066222273.1">
    <property type="nucleotide sequence ID" value="NZ_CP060264.1"/>
</dbReference>
<feature type="compositionally biased region" description="Basic and acidic residues" evidence="7">
    <location>
        <begin position="551"/>
        <end position="560"/>
    </location>
</feature>
<dbReference type="AlphaFoldDB" id="A0A1V9VEF5"/>
<dbReference type="Pfam" id="PF00924">
    <property type="entry name" value="MS_channel_2nd"/>
    <property type="match status" value="1"/>
</dbReference>
<dbReference type="GO" id="GO:0008381">
    <property type="term" value="F:mechanosensitive monoatomic ion channel activity"/>
    <property type="evidence" value="ECO:0007669"/>
    <property type="project" value="UniProtKB-ARBA"/>
</dbReference>
<dbReference type="InterPro" id="IPR049278">
    <property type="entry name" value="MS_channel_C"/>
</dbReference>
<dbReference type="EMBL" id="LNTC01000002">
    <property type="protein sequence ID" value="OQR42324.1"/>
    <property type="molecule type" value="Genomic_DNA"/>
</dbReference>
<feature type="chain" id="PRO_5043668887" evidence="9">
    <location>
        <begin position="21"/>
        <end position="560"/>
    </location>
</feature>
<evidence type="ECO:0000256" key="9">
    <source>
        <dbReference type="SAM" id="SignalP"/>
    </source>
</evidence>
<feature type="coiled-coil region" evidence="6">
    <location>
        <begin position="169"/>
        <end position="196"/>
    </location>
</feature>
<dbReference type="InterPro" id="IPR006685">
    <property type="entry name" value="MscS_channel_2nd"/>
</dbReference>
<keyword evidence="6" id="KW-0175">Coiled coil</keyword>
<feature type="region of interest" description="Disordered" evidence="7">
    <location>
        <begin position="540"/>
        <end position="560"/>
    </location>
</feature>
<comment type="caution">
    <text evidence="12">The sequence shown here is derived from an EMBL/GenBank/DDBJ whole genome shotgun (WGS) entry which is preliminary data.</text>
</comment>
<evidence type="ECO:0000256" key="1">
    <source>
        <dbReference type="ARBA" id="ARBA00004127"/>
    </source>
</evidence>
<feature type="transmembrane region" description="Helical" evidence="8">
    <location>
        <begin position="259"/>
        <end position="280"/>
    </location>
</feature>
<gene>
    <name evidence="12" type="ORF">AS859_00405</name>
</gene>
<dbReference type="Proteomes" id="UP000192599">
    <property type="component" value="Unassembled WGS sequence"/>
</dbReference>
<comment type="subcellular location">
    <subcellularLocation>
        <location evidence="1">Endomembrane system</location>
        <topology evidence="1">Multi-pass membrane protein</topology>
    </subcellularLocation>
</comment>
<dbReference type="InterPro" id="IPR023408">
    <property type="entry name" value="MscS_beta-dom_sf"/>
</dbReference>